<reference evidence="10 11" key="1">
    <citation type="submission" date="2024-03" db="EMBL/GenBank/DDBJ databases">
        <title>High-quality draft genome sequence of Oceanobacter sp. wDCs-4.</title>
        <authorList>
            <person name="Dong C."/>
        </authorList>
    </citation>
    <scope>NUCLEOTIDE SEQUENCE [LARGE SCALE GENOMIC DNA]</scope>
    <source>
        <strain evidence="11">wDCs-4</strain>
    </source>
</reference>
<dbReference type="EMBL" id="JBBKTX010000005">
    <property type="protein sequence ID" value="MFK4751810.1"/>
    <property type="molecule type" value="Genomic_DNA"/>
</dbReference>
<dbReference type="GO" id="GO:0008677">
    <property type="term" value="F:2-dehydropantoate 2-reductase activity"/>
    <property type="evidence" value="ECO:0007669"/>
    <property type="project" value="UniProtKB-EC"/>
</dbReference>
<dbReference type="Proteomes" id="UP001620597">
    <property type="component" value="Unassembled WGS sequence"/>
</dbReference>
<evidence type="ECO:0000256" key="6">
    <source>
        <dbReference type="ARBA" id="ARBA00032024"/>
    </source>
</evidence>
<evidence type="ECO:0000256" key="3">
    <source>
        <dbReference type="ARBA" id="ARBA00019465"/>
    </source>
</evidence>
<keyword evidence="11" id="KW-1185">Reference proteome</keyword>
<name>A0ABW8NGB3_9GAMM</name>
<dbReference type="PANTHER" id="PTHR21708">
    <property type="entry name" value="PROBABLE 2-DEHYDROPANTOATE 2-REDUCTASE"/>
    <property type="match status" value="1"/>
</dbReference>
<organism evidence="10 11">
    <name type="scientific">Oceanobacter antarcticus</name>
    <dbReference type="NCBI Taxonomy" id="3133425"/>
    <lineage>
        <taxon>Bacteria</taxon>
        <taxon>Pseudomonadati</taxon>
        <taxon>Pseudomonadota</taxon>
        <taxon>Gammaproteobacteria</taxon>
        <taxon>Oceanospirillales</taxon>
        <taxon>Oceanospirillaceae</taxon>
        <taxon>Oceanobacter</taxon>
    </lineage>
</organism>
<dbReference type="NCBIfam" id="NF005089">
    <property type="entry name" value="PRK06522.1-4"/>
    <property type="match status" value="1"/>
</dbReference>
<evidence type="ECO:0000256" key="5">
    <source>
        <dbReference type="ARBA" id="ARBA00023002"/>
    </source>
</evidence>
<dbReference type="PANTHER" id="PTHR21708:SF45">
    <property type="entry name" value="2-DEHYDROPANTOATE 2-REDUCTASE"/>
    <property type="match status" value="1"/>
</dbReference>
<evidence type="ECO:0000313" key="11">
    <source>
        <dbReference type="Proteomes" id="UP001620597"/>
    </source>
</evidence>
<feature type="domain" description="Ketopantoate reductase N-terminal" evidence="8">
    <location>
        <begin position="3"/>
        <end position="169"/>
    </location>
</feature>
<dbReference type="EC" id="1.1.1.169" evidence="2"/>
<feature type="domain" description="Ketopantoate reductase C-terminal" evidence="9">
    <location>
        <begin position="197"/>
        <end position="315"/>
    </location>
</feature>
<dbReference type="Pfam" id="PF08546">
    <property type="entry name" value="ApbA_C"/>
    <property type="match status" value="1"/>
</dbReference>
<dbReference type="InterPro" id="IPR013332">
    <property type="entry name" value="KPR_N"/>
</dbReference>
<keyword evidence="5 10" id="KW-0560">Oxidoreductase</keyword>
<evidence type="ECO:0000256" key="2">
    <source>
        <dbReference type="ARBA" id="ARBA00013014"/>
    </source>
</evidence>
<evidence type="ECO:0000256" key="7">
    <source>
        <dbReference type="ARBA" id="ARBA00048793"/>
    </source>
</evidence>
<dbReference type="Pfam" id="PF02558">
    <property type="entry name" value="ApbA"/>
    <property type="match status" value="1"/>
</dbReference>
<evidence type="ECO:0000256" key="4">
    <source>
        <dbReference type="ARBA" id="ARBA00022655"/>
    </source>
</evidence>
<dbReference type="InterPro" id="IPR036291">
    <property type="entry name" value="NAD(P)-bd_dom_sf"/>
</dbReference>
<evidence type="ECO:0000259" key="9">
    <source>
        <dbReference type="Pfam" id="PF08546"/>
    </source>
</evidence>
<dbReference type="Gene3D" id="3.40.50.720">
    <property type="entry name" value="NAD(P)-binding Rossmann-like Domain"/>
    <property type="match status" value="1"/>
</dbReference>
<dbReference type="RefSeq" id="WP_416205183.1">
    <property type="nucleotide sequence ID" value="NZ_JBBKTX010000005.1"/>
</dbReference>
<dbReference type="Gene3D" id="1.10.1040.10">
    <property type="entry name" value="N-(1-d-carboxylethyl)-l-norvaline Dehydrogenase, domain 2"/>
    <property type="match status" value="1"/>
</dbReference>
<sequence length="334" mass="35895">MRICIAGAGAIGCTLAARLAASGQPVNVLARGATLKQLQHHGVQLTDLDGQHQVAVNASHSAQALGPQDLILVCTKAPALQAIFEQIQPMIHADTVVIPVVNGLPWWYFRGIDSRFANDRIDAIDPDGELNRLVPEQHLIGCVVFITATRKAPGIVAASNPHLMIMGEITHQLTDRLEQVRRVIEQAGIEARASDTIRDQIWTKVIANLTSNPLSVVSGATLEQLYSDPHLQPLVRRMLDETLLAAASHGARIRFDPATIMAMGTSMGSVKTSMLQDFEAGAPLELATIGHAVVELAEKNGIAMPTTRHVLALAEFLSRTASQTNPNPIQNTAQ</sequence>
<accession>A0ABW8NGB3</accession>
<comment type="caution">
    <text evidence="10">The sequence shown here is derived from an EMBL/GenBank/DDBJ whole genome shotgun (WGS) entry which is preliminary data.</text>
</comment>
<comment type="pathway">
    <text evidence="1">Cofactor biosynthesis; (R)-pantothenate biosynthesis; (R)-pantoate from 3-methyl-2-oxobutanoate: step 2/2.</text>
</comment>
<dbReference type="SUPFAM" id="SSF48179">
    <property type="entry name" value="6-phosphogluconate dehydrogenase C-terminal domain-like"/>
    <property type="match status" value="1"/>
</dbReference>
<keyword evidence="4" id="KW-0566">Pantothenate biosynthesis</keyword>
<evidence type="ECO:0000313" key="10">
    <source>
        <dbReference type="EMBL" id="MFK4751810.1"/>
    </source>
</evidence>
<protein>
    <recommendedName>
        <fullName evidence="3">2-dehydropantoate 2-reductase</fullName>
        <ecNumber evidence="2">1.1.1.169</ecNumber>
    </recommendedName>
    <alternativeName>
        <fullName evidence="6">Ketopantoate reductase</fullName>
    </alternativeName>
</protein>
<dbReference type="InterPro" id="IPR051402">
    <property type="entry name" value="KPR-Related"/>
</dbReference>
<evidence type="ECO:0000259" key="8">
    <source>
        <dbReference type="Pfam" id="PF02558"/>
    </source>
</evidence>
<dbReference type="SUPFAM" id="SSF51735">
    <property type="entry name" value="NAD(P)-binding Rossmann-fold domains"/>
    <property type="match status" value="1"/>
</dbReference>
<dbReference type="InterPro" id="IPR008927">
    <property type="entry name" value="6-PGluconate_DH-like_C_sf"/>
</dbReference>
<comment type="catalytic activity">
    <reaction evidence="7">
        <text>(R)-pantoate + NADP(+) = 2-dehydropantoate + NADPH + H(+)</text>
        <dbReference type="Rhea" id="RHEA:16233"/>
        <dbReference type="ChEBI" id="CHEBI:11561"/>
        <dbReference type="ChEBI" id="CHEBI:15378"/>
        <dbReference type="ChEBI" id="CHEBI:15980"/>
        <dbReference type="ChEBI" id="CHEBI:57783"/>
        <dbReference type="ChEBI" id="CHEBI:58349"/>
        <dbReference type="EC" id="1.1.1.169"/>
    </reaction>
</comment>
<dbReference type="InterPro" id="IPR013752">
    <property type="entry name" value="KPA_reductase"/>
</dbReference>
<evidence type="ECO:0000256" key="1">
    <source>
        <dbReference type="ARBA" id="ARBA00004994"/>
    </source>
</evidence>
<gene>
    <name evidence="10" type="ORF">WG929_05225</name>
</gene>
<proteinExistence type="predicted"/>
<dbReference type="InterPro" id="IPR013328">
    <property type="entry name" value="6PGD_dom2"/>
</dbReference>